<feature type="non-terminal residue" evidence="2">
    <location>
        <position position="1"/>
    </location>
</feature>
<organism evidence="2">
    <name type="scientific">hydrothermal vent metagenome</name>
    <dbReference type="NCBI Taxonomy" id="652676"/>
    <lineage>
        <taxon>unclassified sequences</taxon>
        <taxon>metagenomes</taxon>
        <taxon>ecological metagenomes</taxon>
    </lineage>
</organism>
<evidence type="ECO:0000259" key="1">
    <source>
        <dbReference type="PROSITE" id="PS51272"/>
    </source>
</evidence>
<dbReference type="InterPro" id="IPR001119">
    <property type="entry name" value="SLH_dom"/>
</dbReference>
<evidence type="ECO:0000313" key="2">
    <source>
        <dbReference type="EMBL" id="VAV95673.1"/>
    </source>
</evidence>
<dbReference type="AlphaFoldDB" id="A0A3B0SHB9"/>
<reference evidence="2" key="1">
    <citation type="submission" date="2018-06" db="EMBL/GenBank/DDBJ databases">
        <authorList>
            <person name="Zhirakovskaya E."/>
        </authorList>
    </citation>
    <scope>NUCLEOTIDE SEQUENCE</scope>
</reference>
<feature type="domain" description="SLH" evidence="1">
    <location>
        <begin position="22"/>
        <end position="79"/>
    </location>
</feature>
<dbReference type="EMBL" id="UOEI01000155">
    <property type="protein sequence ID" value="VAV95673.1"/>
    <property type="molecule type" value="Genomic_DNA"/>
</dbReference>
<sequence>KVTRGQMAAFLHRALGGVLTPGAPVTFVDDDGSIFEADIEWLGATGVTKGCNPPTNDSFCPGSQVTRAQMAAFLHRALG</sequence>
<accession>A0A3B0SHB9</accession>
<proteinExistence type="predicted"/>
<name>A0A3B0SHB9_9ZZZZ</name>
<dbReference type="PROSITE" id="PS51272">
    <property type="entry name" value="SLH"/>
    <property type="match status" value="1"/>
</dbReference>
<protein>
    <recommendedName>
        <fullName evidence="1">SLH domain-containing protein</fullName>
    </recommendedName>
</protein>
<gene>
    <name evidence="2" type="ORF">MNBD_ACTINO01-1201</name>
</gene>